<gene>
    <name evidence="3" type="ORF">AAWM_06111</name>
</gene>
<feature type="region of interest" description="Disordered" evidence="1">
    <location>
        <begin position="88"/>
        <end position="110"/>
    </location>
</feature>
<keyword evidence="2" id="KW-1133">Transmembrane helix</keyword>
<feature type="transmembrane region" description="Helical" evidence="2">
    <location>
        <begin position="260"/>
        <end position="278"/>
    </location>
</feature>
<evidence type="ECO:0000256" key="1">
    <source>
        <dbReference type="SAM" id="MobiDB-lite"/>
    </source>
</evidence>
<keyword evidence="2" id="KW-0812">Transmembrane</keyword>
<proteinExistence type="predicted"/>
<reference evidence="3 4" key="1">
    <citation type="submission" date="2016-09" db="EMBL/GenBank/DDBJ databases">
        <title>Aspergillus awamori IFM 58123T.</title>
        <authorList>
            <person name="Kusuya Y."/>
            <person name="Shimizu M."/>
            <person name="Takahashi H."/>
            <person name="Yaguchi T."/>
        </authorList>
    </citation>
    <scope>NUCLEOTIDE SEQUENCE [LARGE SCALE GENOMIC DNA]</scope>
    <source>
        <strain evidence="3 4">IFM 58123</strain>
    </source>
</reference>
<name>A0A401KVB1_ASPAW</name>
<dbReference type="PANTHER" id="PTHR35394">
    <property type="entry name" value="DUF3176 DOMAIN-CONTAINING PROTEIN"/>
    <property type="match status" value="1"/>
</dbReference>
<keyword evidence="2" id="KW-0472">Membrane</keyword>
<feature type="transmembrane region" description="Helical" evidence="2">
    <location>
        <begin position="193"/>
        <end position="215"/>
    </location>
</feature>
<accession>A0A401KVB1</accession>
<dbReference type="PANTHER" id="PTHR35394:SF5">
    <property type="entry name" value="DUF3176 DOMAIN-CONTAINING PROTEIN"/>
    <property type="match status" value="1"/>
</dbReference>
<protein>
    <submittedName>
        <fullName evidence="3">Uncharacterized protein</fullName>
    </submittedName>
</protein>
<evidence type="ECO:0000313" key="4">
    <source>
        <dbReference type="Proteomes" id="UP000286921"/>
    </source>
</evidence>
<comment type="caution">
    <text evidence="3">The sequence shown here is derived from an EMBL/GenBank/DDBJ whole genome shotgun (WGS) entry which is preliminary data.</text>
</comment>
<feature type="transmembrane region" description="Helical" evidence="2">
    <location>
        <begin position="598"/>
        <end position="620"/>
    </location>
</feature>
<feature type="transmembrane region" description="Helical" evidence="2">
    <location>
        <begin position="235"/>
        <end position="253"/>
    </location>
</feature>
<keyword evidence="4" id="KW-1185">Reference proteome</keyword>
<dbReference type="Pfam" id="PF11374">
    <property type="entry name" value="DUF3176"/>
    <property type="match status" value="1"/>
</dbReference>
<evidence type="ECO:0000313" key="3">
    <source>
        <dbReference type="EMBL" id="GCB23226.1"/>
    </source>
</evidence>
<feature type="transmembrane region" description="Helical" evidence="2">
    <location>
        <begin position="157"/>
        <end position="181"/>
    </location>
</feature>
<dbReference type="EMBL" id="BDHI01000014">
    <property type="protein sequence ID" value="GCB23226.1"/>
    <property type="molecule type" value="Genomic_DNA"/>
</dbReference>
<evidence type="ECO:0000256" key="2">
    <source>
        <dbReference type="SAM" id="Phobius"/>
    </source>
</evidence>
<sequence length="682" mass="74755">MSPLPGVYWPISADLGDQLPGWGLMIPGLNHMWLRNVSQSFKLTAPPSLSAWIGAAKSLRGLPQWGVIVAQMEYHAKLDHIFSLTWRENSSSPPKKAGCVSDSSSNRPADTMKALKDEYDLGYRNIEDPKEPSTRPLSTSRPLLLQNQTSKFWLSGWTWEILSCVIAVTALVAIIIVLYNYDNRPMPDWPYGITLNAVVSVLVTLMKAAMIFPITEGLSQLKWSWFNERNQLSDLSLLDAASRGAFSATFVLFRFLPRHLVSIGCFIMVVAAAIAPFVQQVINITSQPVHSPDPSAIQVCNTSSYVDYGEGSGPGLNKVPLSTTGAIYTGIFQSEGPDSNTVTMTCPTGNCTFTPYQSLGFCSRCANITDSLTLHKTSVTSTMATYNYTLPNGFSFETSWGMMYLMNATNNLNLVKLNTENLPVILNFTAISAAGYGVPPQISATECALYFCVKTYEASVHKGRYNETLVSTASSSNSSATSVTSDISLTPDTCYVNGTQRSDRTDCTYNVSWLSRLAMSNSLTPLLKGKGSLFVSNRPDWSSDTMHAVYGVEGNYTDINSMFQSLAGALTTHARNAVCKASVNGTTWTVESFVHVKWPWMILPIALMVLTLVFLVTTVIRTRNQFIWKSSPLALLFSDVAVEAPHAFERSPDLSHMEEASRKMKVWLETTTGGAKLKAVVG</sequence>
<organism evidence="3 4">
    <name type="scientific">Aspergillus awamori</name>
    <name type="common">Black koji mold</name>
    <dbReference type="NCBI Taxonomy" id="105351"/>
    <lineage>
        <taxon>Eukaryota</taxon>
        <taxon>Fungi</taxon>
        <taxon>Dikarya</taxon>
        <taxon>Ascomycota</taxon>
        <taxon>Pezizomycotina</taxon>
        <taxon>Eurotiomycetes</taxon>
        <taxon>Eurotiomycetidae</taxon>
        <taxon>Eurotiales</taxon>
        <taxon>Aspergillaceae</taxon>
        <taxon>Aspergillus</taxon>
    </lineage>
</organism>
<dbReference type="Proteomes" id="UP000286921">
    <property type="component" value="Unassembled WGS sequence"/>
</dbReference>
<dbReference type="InterPro" id="IPR021514">
    <property type="entry name" value="DUF3176"/>
</dbReference>
<dbReference type="AlphaFoldDB" id="A0A401KVB1"/>
<dbReference type="STRING" id="105351.A0A401KVB1"/>